<evidence type="ECO:0000313" key="2">
    <source>
        <dbReference type="EMBL" id="KAK5992184.1"/>
    </source>
</evidence>
<keyword evidence="3" id="KW-1185">Reference proteome</keyword>
<feature type="compositionally biased region" description="Polar residues" evidence="1">
    <location>
        <begin position="384"/>
        <end position="407"/>
    </location>
</feature>
<organism evidence="2 3">
    <name type="scientific">Cladobotryum mycophilum</name>
    <dbReference type="NCBI Taxonomy" id="491253"/>
    <lineage>
        <taxon>Eukaryota</taxon>
        <taxon>Fungi</taxon>
        <taxon>Dikarya</taxon>
        <taxon>Ascomycota</taxon>
        <taxon>Pezizomycotina</taxon>
        <taxon>Sordariomycetes</taxon>
        <taxon>Hypocreomycetidae</taxon>
        <taxon>Hypocreales</taxon>
        <taxon>Hypocreaceae</taxon>
        <taxon>Cladobotryum</taxon>
    </lineage>
</organism>
<name>A0ABR0SJ42_9HYPO</name>
<protein>
    <submittedName>
        <fullName evidence="2">Uncharacterized protein</fullName>
    </submittedName>
</protein>
<evidence type="ECO:0000313" key="3">
    <source>
        <dbReference type="Proteomes" id="UP001338125"/>
    </source>
</evidence>
<feature type="compositionally biased region" description="Low complexity" evidence="1">
    <location>
        <begin position="316"/>
        <end position="325"/>
    </location>
</feature>
<accession>A0ABR0SJ42</accession>
<proteinExistence type="predicted"/>
<feature type="region of interest" description="Disordered" evidence="1">
    <location>
        <begin position="303"/>
        <end position="423"/>
    </location>
</feature>
<sequence length="423" mass="46594">MAKSAPVSVVGQIILKRKQSNPANYVQSREKKNFQIVIAQRTESSSNLTFISLRENKERKSRVSSVSGCPDCEGFGAHCYQLEVDPARKRPTAAKSPTSSLIVSRSPKEPALRNAVGQRVPSDRRSSATWQGPPADGARPNFHKQSPSIMPVTNRVGLPTAEYLKAQPPSWESIQTGLSIFALFVIIRYCVQQIYSWLRPAERLDPSSYYHPTNDLLQQRYQPQSWSMDEKSSQGDSVGGGMNNQHQNFNNDGATAIPIDSHWRPTGDSMPRHFISRLPPALPLTPPELSSAVFTLDERPQDHESFIHQPNPDYMSSTSSSSFQADDTDSSIPRRRSYTRTLPIGAPIIRQGQPSTEAESGDQAFSPSSFPGSSQLLPPAPPLQTTMSRRSVTLTSKVKSSRYSTAMEQAGLDTHACTVAEPA</sequence>
<reference evidence="2 3" key="1">
    <citation type="submission" date="2024-01" db="EMBL/GenBank/DDBJ databases">
        <title>Complete genome of Cladobotryum mycophilum ATHUM6906.</title>
        <authorList>
            <person name="Christinaki A.C."/>
            <person name="Myridakis A.I."/>
            <person name="Kouvelis V.N."/>
        </authorList>
    </citation>
    <scope>NUCLEOTIDE SEQUENCE [LARGE SCALE GENOMIC DNA]</scope>
    <source>
        <strain evidence="2 3">ATHUM6906</strain>
    </source>
</reference>
<evidence type="ECO:0000256" key="1">
    <source>
        <dbReference type="SAM" id="MobiDB-lite"/>
    </source>
</evidence>
<comment type="caution">
    <text evidence="2">The sequence shown here is derived from an EMBL/GenBank/DDBJ whole genome shotgun (WGS) entry which is preliminary data.</text>
</comment>
<dbReference type="Proteomes" id="UP001338125">
    <property type="component" value="Unassembled WGS sequence"/>
</dbReference>
<feature type="region of interest" description="Disordered" evidence="1">
    <location>
        <begin position="89"/>
        <end position="150"/>
    </location>
</feature>
<gene>
    <name evidence="2" type="ORF">PT974_05585</name>
</gene>
<dbReference type="EMBL" id="JAVFKD010000012">
    <property type="protein sequence ID" value="KAK5992184.1"/>
    <property type="molecule type" value="Genomic_DNA"/>
</dbReference>
<feature type="compositionally biased region" description="Polar residues" evidence="1">
    <location>
        <begin position="352"/>
        <end position="375"/>
    </location>
</feature>